<reference evidence="10 11" key="1">
    <citation type="submission" date="2018-02" db="EMBL/GenBank/DDBJ databases">
        <title>novel marine gammaproteobacteria from coastal saline agro ecosystem.</title>
        <authorList>
            <person name="Krishnan R."/>
            <person name="Ramesh Kumar N."/>
        </authorList>
    </citation>
    <scope>NUCLEOTIDE SEQUENCE [LARGE SCALE GENOMIC DNA]</scope>
    <source>
        <strain evidence="10 11">228</strain>
    </source>
</reference>
<feature type="transmembrane region" description="Helical" evidence="8">
    <location>
        <begin position="169"/>
        <end position="194"/>
    </location>
</feature>
<accession>A0A2S5KQM0</accession>
<dbReference type="OrthoDB" id="9815691at2"/>
<evidence type="ECO:0000256" key="4">
    <source>
        <dbReference type="ARBA" id="ARBA00022679"/>
    </source>
</evidence>
<feature type="transmembrane region" description="Helical" evidence="8">
    <location>
        <begin position="86"/>
        <end position="104"/>
    </location>
</feature>
<keyword evidence="7 8" id="KW-0472">Membrane</keyword>
<feature type="transmembrane region" description="Helical" evidence="8">
    <location>
        <begin position="206"/>
        <end position="227"/>
    </location>
</feature>
<evidence type="ECO:0000256" key="8">
    <source>
        <dbReference type="SAM" id="Phobius"/>
    </source>
</evidence>
<feature type="transmembrane region" description="Helical" evidence="8">
    <location>
        <begin position="291"/>
        <end position="307"/>
    </location>
</feature>
<evidence type="ECO:0000256" key="3">
    <source>
        <dbReference type="ARBA" id="ARBA00022676"/>
    </source>
</evidence>
<evidence type="ECO:0000313" key="10">
    <source>
        <dbReference type="EMBL" id="PPC77141.1"/>
    </source>
</evidence>
<organism evidence="10 11">
    <name type="scientific">Proteobacteria bacterium 228</name>
    <dbReference type="NCBI Taxonomy" id="2083153"/>
    <lineage>
        <taxon>Bacteria</taxon>
        <taxon>Pseudomonadati</taxon>
        <taxon>Pseudomonadota</taxon>
    </lineage>
</organism>
<keyword evidence="3" id="KW-0328">Glycosyltransferase</keyword>
<dbReference type="GO" id="GO:0016763">
    <property type="term" value="F:pentosyltransferase activity"/>
    <property type="evidence" value="ECO:0007669"/>
    <property type="project" value="TreeGrafter"/>
</dbReference>
<feature type="transmembrane region" description="Helical" evidence="8">
    <location>
        <begin position="7"/>
        <end position="25"/>
    </location>
</feature>
<dbReference type="Proteomes" id="UP000238196">
    <property type="component" value="Unassembled WGS sequence"/>
</dbReference>
<evidence type="ECO:0000256" key="7">
    <source>
        <dbReference type="ARBA" id="ARBA00023136"/>
    </source>
</evidence>
<comment type="subcellular location">
    <subcellularLocation>
        <location evidence="1">Cell membrane</location>
        <topology evidence="1">Multi-pass membrane protein</topology>
    </subcellularLocation>
</comment>
<dbReference type="Pfam" id="PF13231">
    <property type="entry name" value="PMT_2"/>
    <property type="match status" value="1"/>
</dbReference>
<feature type="transmembrane region" description="Helical" evidence="8">
    <location>
        <begin position="116"/>
        <end position="149"/>
    </location>
</feature>
<dbReference type="AlphaFoldDB" id="A0A2S5KQM0"/>
<keyword evidence="4" id="KW-0808">Transferase</keyword>
<evidence type="ECO:0000256" key="5">
    <source>
        <dbReference type="ARBA" id="ARBA00022692"/>
    </source>
</evidence>
<proteinExistence type="predicted"/>
<evidence type="ECO:0000313" key="11">
    <source>
        <dbReference type="Proteomes" id="UP000238196"/>
    </source>
</evidence>
<dbReference type="InterPro" id="IPR038731">
    <property type="entry name" value="RgtA/B/C-like"/>
</dbReference>
<keyword evidence="5 8" id="KW-0812">Transmembrane</keyword>
<name>A0A2S5KQM0_9PROT</name>
<feature type="transmembrane region" description="Helical" evidence="8">
    <location>
        <begin position="380"/>
        <end position="401"/>
    </location>
</feature>
<feature type="transmembrane region" description="Helical" evidence="8">
    <location>
        <begin position="258"/>
        <end position="279"/>
    </location>
</feature>
<dbReference type="GO" id="GO:0005886">
    <property type="term" value="C:plasma membrane"/>
    <property type="evidence" value="ECO:0007669"/>
    <property type="project" value="UniProtKB-SubCell"/>
</dbReference>
<evidence type="ECO:0000256" key="1">
    <source>
        <dbReference type="ARBA" id="ARBA00004651"/>
    </source>
</evidence>
<dbReference type="InterPro" id="IPR050297">
    <property type="entry name" value="LipidA_mod_glycosyltrf_83"/>
</dbReference>
<keyword evidence="2" id="KW-1003">Cell membrane</keyword>
<dbReference type="PANTHER" id="PTHR33908">
    <property type="entry name" value="MANNOSYLTRANSFERASE YKCB-RELATED"/>
    <property type="match status" value="1"/>
</dbReference>
<evidence type="ECO:0000256" key="6">
    <source>
        <dbReference type="ARBA" id="ARBA00022989"/>
    </source>
</evidence>
<dbReference type="EMBL" id="PRLP01000035">
    <property type="protein sequence ID" value="PPC77141.1"/>
    <property type="molecule type" value="Genomic_DNA"/>
</dbReference>
<evidence type="ECO:0000259" key="9">
    <source>
        <dbReference type="Pfam" id="PF13231"/>
    </source>
</evidence>
<dbReference type="GO" id="GO:0010041">
    <property type="term" value="P:response to iron(III) ion"/>
    <property type="evidence" value="ECO:0007669"/>
    <property type="project" value="TreeGrafter"/>
</dbReference>
<feature type="transmembrane region" description="Helical" evidence="8">
    <location>
        <begin position="341"/>
        <end position="360"/>
    </location>
</feature>
<feature type="transmembrane region" description="Helical" evidence="8">
    <location>
        <begin position="313"/>
        <end position="329"/>
    </location>
</feature>
<comment type="caution">
    <text evidence="10">The sequence shown here is derived from an EMBL/GenBank/DDBJ whole genome shotgun (WGS) entry which is preliminary data.</text>
</comment>
<evidence type="ECO:0000256" key="2">
    <source>
        <dbReference type="ARBA" id="ARBA00022475"/>
    </source>
</evidence>
<keyword evidence="6 8" id="KW-1133">Transmembrane helix</keyword>
<sequence length="530" mass="59781">MRTQHPWWPLALMTLYVLTAFSLGLGNVPLFDVDEGAFSEATREMIHSGIWSATYLDGVPRYDKPILTYWFQAANVLLFGLNETALRLHSALSAIGWAASIYYFSKEFLNRRSAMVAVLIFSSVLWIMLIGRAATADALLNLFIALSFFDLYRYQSSGKKTLLYRTWLWLSLGMLTKGPVAAAIPFVASLIWFISYGRLRDWLKAVLNPTGWLILAVVLVPWLILVWHQQGMGFFKGFLIGHNLNRLTSTMEGHGGHWYYYLLVLPLIMLPYTGALLTLLRHGRSLWKRPLERLLMIWFAVVMVLFSLSQTQLPHYILYGVTPLIVLMAKYRQVIIRRWQLLLPILFFALQIGLVLYAPHLGSSQHNAYQQQMLSQAPEVLNQGYLLMAVLLTGLTALLFWPPSALRRLAPWQRLTTAGLLQTLFASQLLLPAIGHLQQTPVKQAALQARQLQTSTVVAYKIHMPSFSLYRGAPTPSGDPQAGDVVLTKADHLPELLERFPAAEANILYHQGGIVLARMPASPATLSQRQ</sequence>
<gene>
    <name evidence="10" type="ORF">C4K68_12055</name>
</gene>
<dbReference type="GO" id="GO:0009103">
    <property type="term" value="P:lipopolysaccharide biosynthetic process"/>
    <property type="evidence" value="ECO:0007669"/>
    <property type="project" value="UniProtKB-ARBA"/>
</dbReference>
<protein>
    <submittedName>
        <fullName evidence="10">Glycosyltransferase family 39 protein</fullName>
    </submittedName>
</protein>
<dbReference type="PANTHER" id="PTHR33908:SF3">
    <property type="entry name" value="UNDECAPRENYL PHOSPHATE-ALPHA-4-AMINO-4-DEOXY-L-ARABINOSE ARABINOSYL TRANSFERASE"/>
    <property type="match status" value="1"/>
</dbReference>
<feature type="domain" description="Glycosyltransferase RgtA/B/C/D-like" evidence="9">
    <location>
        <begin position="63"/>
        <end position="224"/>
    </location>
</feature>